<dbReference type="GO" id="GO:0043565">
    <property type="term" value="F:sequence-specific DNA binding"/>
    <property type="evidence" value="ECO:0007669"/>
    <property type="project" value="InterPro"/>
</dbReference>
<dbReference type="InterPro" id="IPR013368">
    <property type="entry name" value="YecD_YerC"/>
</dbReference>
<dbReference type="STRING" id="1798553.A3H70_05635"/>
<dbReference type="Pfam" id="PF01371">
    <property type="entry name" value="Trp_repressor"/>
    <property type="match status" value="1"/>
</dbReference>
<proteinExistence type="predicted"/>
<name>A0A1G2BY60_9BACT</name>
<evidence type="ECO:0000313" key="1">
    <source>
        <dbReference type="EMBL" id="OGY93147.1"/>
    </source>
</evidence>
<dbReference type="NCBIfam" id="TIGR02531">
    <property type="entry name" value="yecD_yerC"/>
    <property type="match status" value="1"/>
</dbReference>
<dbReference type="PIRSF" id="PIRSF012508">
    <property type="entry name" value="YerC"/>
    <property type="match status" value="1"/>
</dbReference>
<dbReference type="PANTHER" id="PTHR40080:SF1">
    <property type="entry name" value="TRPR-LIKE PROTEIN YERC_YECD"/>
    <property type="match status" value="1"/>
</dbReference>
<evidence type="ECO:0000313" key="2">
    <source>
        <dbReference type="Proteomes" id="UP000178109"/>
    </source>
</evidence>
<comment type="caution">
    <text evidence="1">The sequence shown here is derived from an EMBL/GenBank/DDBJ whole genome shotgun (WGS) entry which is preliminary data.</text>
</comment>
<dbReference type="Gene3D" id="1.10.1270.10">
    <property type="entry name" value="TrpR-like"/>
    <property type="match status" value="1"/>
</dbReference>
<dbReference type="EMBL" id="MHKO01000004">
    <property type="protein sequence ID" value="OGY93147.1"/>
    <property type="molecule type" value="Genomic_DNA"/>
</dbReference>
<dbReference type="Proteomes" id="UP000178109">
    <property type="component" value="Unassembled WGS sequence"/>
</dbReference>
<dbReference type="AlphaFoldDB" id="A0A1G2BY60"/>
<dbReference type="InterPro" id="IPR010921">
    <property type="entry name" value="Trp_repressor/repl_initiator"/>
</dbReference>
<accession>A0A1G2BY60</accession>
<protein>
    <recommendedName>
        <fullName evidence="3">TrpR, YerC/YecD</fullName>
    </recommendedName>
</protein>
<gene>
    <name evidence="1" type="ORF">A3H70_05635</name>
</gene>
<dbReference type="SUPFAM" id="SSF48295">
    <property type="entry name" value="TrpR-like"/>
    <property type="match status" value="1"/>
</dbReference>
<organism evidence="1 2">
    <name type="scientific">Candidatus Komeilibacteria bacterium RIFCSPLOWO2_02_FULL_48_11</name>
    <dbReference type="NCBI Taxonomy" id="1798553"/>
    <lineage>
        <taxon>Bacteria</taxon>
        <taxon>Candidatus Komeiliibacteriota</taxon>
    </lineage>
</organism>
<dbReference type="InterPro" id="IPR038116">
    <property type="entry name" value="TrpR-like_sf"/>
</dbReference>
<sequence>MNLNTPQINSLVTALLAIKNQAEMKKFLRDLLTEEEIIEFGKRWQAAQMLNAQIPYSEIVKKTGLSSTTVARVAKWLKTGLGGYRLVLGRLTHHSNPSFGKGLS</sequence>
<dbReference type="InterPro" id="IPR000831">
    <property type="entry name" value="Trp_repress"/>
</dbReference>
<reference evidence="1 2" key="1">
    <citation type="journal article" date="2016" name="Nat. Commun.">
        <title>Thousands of microbial genomes shed light on interconnected biogeochemical processes in an aquifer system.</title>
        <authorList>
            <person name="Anantharaman K."/>
            <person name="Brown C.T."/>
            <person name="Hug L.A."/>
            <person name="Sharon I."/>
            <person name="Castelle C.J."/>
            <person name="Probst A.J."/>
            <person name="Thomas B.C."/>
            <person name="Singh A."/>
            <person name="Wilkins M.J."/>
            <person name="Karaoz U."/>
            <person name="Brodie E.L."/>
            <person name="Williams K.H."/>
            <person name="Hubbard S.S."/>
            <person name="Banfield J.F."/>
        </authorList>
    </citation>
    <scope>NUCLEOTIDE SEQUENCE [LARGE SCALE GENOMIC DNA]</scope>
</reference>
<evidence type="ECO:0008006" key="3">
    <source>
        <dbReference type="Google" id="ProtNLM"/>
    </source>
</evidence>
<dbReference type="PANTHER" id="PTHR40080">
    <property type="entry name" value="LMO1763 PROTEIN"/>
    <property type="match status" value="1"/>
</dbReference>
<dbReference type="GO" id="GO:0003700">
    <property type="term" value="F:DNA-binding transcription factor activity"/>
    <property type="evidence" value="ECO:0007669"/>
    <property type="project" value="InterPro"/>
</dbReference>